<dbReference type="CDD" id="cd17569">
    <property type="entry name" value="REC_HupR-like"/>
    <property type="match status" value="1"/>
</dbReference>
<dbReference type="EMBL" id="DROD01000347">
    <property type="protein sequence ID" value="HHJ52545.1"/>
    <property type="molecule type" value="Genomic_DNA"/>
</dbReference>
<dbReference type="PANTHER" id="PTHR45228">
    <property type="entry name" value="CYCLIC DI-GMP PHOSPHODIESTERASE TM_0186-RELATED"/>
    <property type="match status" value="1"/>
</dbReference>
<gene>
    <name evidence="3" type="ORF">ENJ89_05080</name>
</gene>
<feature type="modified residue" description="4-aspartylphosphate" evidence="1">
    <location>
        <position position="53"/>
    </location>
</feature>
<dbReference type="InterPro" id="IPR052020">
    <property type="entry name" value="Cyclic_di-GMP/3'3'-cGAMP_PDE"/>
</dbReference>
<dbReference type="Proteomes" id="UP000886124">
    <property type="component" value="Unassembled WGS sequence"/>
</dbReference>
<proteinExistence type="predicted"/>
<reference evidence="3" key="1">
    <citation type="journal article" date="2020" name="mSystems">
        <title>Genome- and Community-Level Interaction Insights into Carbon Utilization and Element Cycling Functions of Hydrothermarchaeota in Hydrothermal Sediment.</title>
        <authorList>
            <person name="Zhou Z."/>
            <person name="Liu Y."/>
            <person name="Xu W."/>
            <person name="Pan J."/>
            <person name="Luo Z.H."/>
            <person name="Li M."/>
        </authorList>
    </citation>
    <scope>NUCLEOTIDE SEQUENCE [LARGE SCALE GENOMIC DNA]</scope>
    <source>
        <strain evidence="3">HyVt-527</strain>
    </source>
</reference>
<dbReference type="InterPro" id="IPR001789">
    <property type="entry name" value="Sig_transdc_resp-reg_receiver"/>
</dbReference>
<dbReference type="PROSITE" id="PS50110">
    <property type="entry name" value="RESPONSE_REGULATORY"/>
    <property type="match status" value="1"/>
</dbReference>
<feature type="domain" description="Response regulatory" evidence="2">
    <location>
        <begin position="4"/>
        <end position="119"/>
    </location>
</feature>
<dbReference type="Gene3D" id="3.40.50.2300">
    <property type="match status" value="1"/>
</dbReference>
<protein>
    <submittedName>
        <fullName evidence="3">Response regulator</fullName>
    </submittedName>
</protein>
<dbReference type="SMART" id="SM00448">
    <property type="entry name" value="REC"/>
    <property type="match status" value="1"/>
</dbReference>
<evidence type="ECO:0000256" key="1">
    <source>
        <dbReference type="PROSITE-ProRule" id="PRU00169"/>
    </source>
</evidence>
<dbReference type="Pfam" id="PF13487">
    <property type="entry name" value="HD_5"/>
    <property type="match status" value="1"/>
</dbReference>
<organism evidence="3">
    <name type="scientific">Caldithrix abyssi</name>
    <dbReference type="NCBI Taxonomy" id="187145"/>
    <lineage>
        <taxon>Bacteria</taxon>
        <taxon>Pseudomonadati</taxon>
        <taxon>Calditrichota</taxon>
        <taxon>Calditrichia</taxon>
        <taxon>Calditrichales</taxon>
        <taxon>Calditrichaceae</taxon>
        <taxon>Caldithrix</taxon>
    </lineage>
</organism>
<dbReference type="AlphaFoldDB" id="A0A7V5UEP5"/>
<dbReference type="Gene3D" id="1.10.3210.10">
    <property type="entry name" value="Hypothetical protein af1432"/>
    <property type="match status" value="1"/>
</dbReference>
<comment type="caution">
    <text evidence="3">The sequence shown here is derived from an EMBL/GenBank/DDBJ whole genome shotgun (WGS) entry which is preliminary data.</text>
</comment>
<evidence type="ECO:0000313" key="3">
    <source>
        <dbReference type="EMBL" id="HHJ52545.1"/>
    </source>
</evidence>
<accession>A0A7V5UEP5</accession>
<dbReference type="GO" id="GO:0000160">
    <property type="term" value="P:phosphorelay signal transduction system"/>
    <property type="evidence" value="ECO:0007669"/>
    <property type="project" value="InterPro"/>
</dbReference>
<dbReference type="SUPFAM" id="SSF52172">
    <property type="entry name" value="CheY-like"/>
    <property type="match status" value="1"/>
</dbReference>
<evidence type="ECO:0000259" key="2">
    <source>
        <dbReference type="PROSITE" id="PS50110"/>
    </source>
</evidence>
<keyword evidence="1" id="KW-0597">Phosphoprotein</keyword>
<sequence length="385" mass="44063">MTEKILLVDDDPNILNGYRRTLRKHFKLRTALGPELALEVFQNEGPFAVVISDMKMPVMNGIQFLSRINEIEPNTVGIMLTGHADLTTAMNAINEGHIFRFLTKPCSPEEMSRAIEAGIRQYRLQHAEKELLEQTLKKNIKLLTDILGMVNPTAFGRASRINRYIKQMLRSIRMNHFWQLDTAAMLSQIGFLALPERILEKVYTLEELSPEEKEMFFEYPKIGARLIGEIPRMEIVAKIIERQLWDYERFATSETLTEEQKLVNLGAQILRCVLSFDEKISRGLSQDAAIAILKKKPHKYNPKTVALLENVKIDTSYKVSKEVTVEELTTNVITLEEVRSSGGLLLVAKFQEITPAIIERLIRFKKEGGVKEPIKVAVLEKPEWE</sequence>
<dbReference type="InterPro" id="IPR011006">
    <property type="entry name" value="CheY-like_superfamily"/>
</dbReference>
<dbReference type="Pfam" id="PF00072">
    <property type="entry name" value="Response_reg"/>
    <property type="match status" value="1"/>
</dbReference>
<name>A0A7V5UEP5_CALAY</name>
<dbReference type="PANTHER" id="PTHR45228:SF8">
    <property type="entry name" value="TWO-COMPONENT RESPONSE REGULATOR-RELATED"/>
    <property type="match status" value="1"/>
</dbReference>